<name>A0A318YKX0_ASPNB</name>
<protein>
    <submittedName>
        <fullName evidence="1">Uncharacterized protein</fullName>
    </submittedName>
</protein>
<dbReference type="AlphaFoldDB" id="A0A318YKX0"/>
<sequence>MILWEWMCVCNGCVGSMVVVVVDVGGGVVRLCVLGLCLGSVSVRLYDIKVG</sequence>
<dbReference type="EMBL" id="KZ821464">
    <property type="protein sequence ID" value="PYH33293.1"/>
    <property type="molecule type" value="Genomic_DNA"/>
</dbReference>
<dbReference type="Proteomes" id="UP000247647">
    <property type="component" value="Unassembled WGS sequence"/>
</dbReference>
<evidence type="ECO:0000313" key="1">
    <source>
        <dbReference type="EMBL" id="PYH33293.1"/>
    </source>
</evidence>
<gene>
    <name evidence="1" type="ORF">BO87DRAFT_86239</name>
</gene>
<dbReference type="GeneID" id="37132088"/>
<reference evidence="1" key="1">
    <citation type="submission" date="2016-12" db="EMBL/GenBank/DDBJ databases">
        <title>The genomes of Aspergillus section Nigri reveals drivers in fungal speciation.</title>
        <authorList>
            <consortium name="DOE Joint Genome Institute"/>
            <person name="Vesth T.C."/>
            <person name="Nybo J."/>
            <person name="Theobald S."/>
            <person name="Brandl J."/>
            <person name="Frisvad J.C."/>
            <person name="Nielsen K.F."/>
            <person name="Lyhne E.K."/>
            <person name="Kogle M.E."/>
            <person name="Kuo A."/>
            <person name="Riley R."/>
            <person name="Clum A."/>
            <person name="Nolan M."/>
            <person name="Lipzen A."/>
            <person name="Salamov A."/>
            <person name="Henrissat B."/>
            <person name="Wiebenga A."/>
            <person name="De Vries R.P."/>
            <person name="Grigoriev I.V."/>
            <person name="Mortensen U.H."/>
            <person name="Andersen M.R."/>
            <person name="Baker S.E."/>
        </authorList>
    </citation>
    <scope>NUCLEOTIDE SEQUENCE [LARGE SCALE GENOMIC DNA]</scope>
    <source>
        <strain evidence="1">CBS 115656</strain>
    </source>
</reference>
<accession>A0A318YKX0</accession>
<evidence type="ECO:0000313" key="2">
    <source>
        <dbReference type="Proteomes" id="UP000247647"/>
    </source>
</evidence>
<dbReference type="RefSeq" id="XP_025478771.1">
    <property type="nucleotide sequence ID" value="XM_025629632.1"/>
</dbReference>
<keyword evidence="2" id="KW-1185">Reference proteome</keyword>
<proteinExistence type="predicted"/>
<organism evidence="1 2">
    <name type="scientific">Aspergillus neoniger (strain CBS 115656)</name>
    <dbReference type="NCBI Taxonomy" id="1448310"/>
    <lineage>
        <taxon>Eukaryota</taxon>
        <taxon>Fungi</taxon>
        <taxon>Dikarya</taxon>
        <taxon>Ascomycota</taxon>
        <taxon>Pezizomycotina</taxon>
        <taxon>Eurotiomycetes</taxon>
        <taxon>Eurotiomycetidae</taxon>
        <taxon>Eurotiales</taxon>
        <taxon>Aspergillaceae</taxon>
        <taxon>Aspergillus</taxon>
        <taxon>Aspergillus subgen. Circumdati</taxon>
    </lineage>
</organism>